<dbReference type="Proteomes" id="UP000235616">
    <property type="component" value="Unassembled WGS sequence"/>
</dbReference>
<evidence type="ECO:0000313" key="2">
    <source>
        <dbReference type="Proteomes" id="UP000235616"/>
    </source>
</evidence>
<sequence length="66" mass="7447">MTQPNVDDLVQSIASDTGAPPETVSRMVSQTWQAFSDGARITDYLPVLVTKRVREDLRSQSRHNHH</sequence>
<name>A0A2N7VCV8_9BURK</name>
<dbReference type="OrthoDB" id="9022654at2"/>
<reference evidence="1 2" key="1">
    <citation type="submission" date="2018-01" db="EMBL/GenBank/DDBJ databases">
        <title>Whole genome analyses suggest that Burkholderia sensu lato contains two further novel genera in the rhizoxinica-symbiotica group Mycetohabitans gen. nov., and Trinickia gen. nov.: implications for the evolution of diazotrophy and nodulation in the Burkholderiaceae.</title>
        <authorList>
            <person name="Estrada-de los Santos P."/>
            <person name="Palmer M."/>
            <person name="Chavez-Ramirez B."/>
            <person name="Beukes C."/>
            <person name="Steenkamp E.T."/>
            <person name="Hirsch A.M."/>
            <person name="Manyaka P."/>
            <person name="Maluk M."/>
            <person name="Lafos M."/>
            <person name="Crook M."/>
            <person name="Gross E."/>
            <person name="Simon M.F."/>
            <person name="Bueno dos Reis Junior F."/>
            <person name="Poole P.S."/>
            <person name="Venter S.N."/>
            <person name="James E.K."/>
        </authorList>
    </citation>
    <scope>NUCLEOTIDE SEQUENCE [LARGE SCALE GENOMIC DNA]</scope>
    <source>
        <strain evidence="1 2">GIMN1.004</strain>
    </source>
</reference>
<dbReference type="Gene3D" id="1.10.8.1060">
    <property type="entry name" value="Corynebacterium glutamicum thioredoxin-dependent arsenate reductase, N-terminal domain"/>
    <property type="match status" value="1"/>
</dbReference>
<keyword evidence="2" id="KW-1185">Reference proteome</keyword>
<proteinExistence type="predicted"/>
<dbReference type="EMBL" id="PNYA01000037">
    <property type="protein sequence ID" value="PMS14957.1"/>
    <property type="molecule type" value="Genomic_DNA"/>
</dbReference>
<dbReference type="Pfam" id="PF12085">
    <property type="entry name" value="DUF3562"/>
    <property type="match status" value="1"/>
</dbReference>
<evidence type="ECO:0008006" key="3">
    <source>
        <dbReference type="Google" id="ProtNLM"/>
    </source>
</evidence>
<comment type="caution">
    <text evidence="1">The sequence shown here is derived from an EMBL/GenBank/DDBJ whole genome shotgun (WGS) entry which is preliminary data.</text>
</comment>
<organism evidence="1 2">
    <name type="scientific">Trinickia dabaoshanensis</name>
    <dbReference type="NCBI Taxonomy" id="564714"/>
    <lineage>
        <taxon>Bacteria</taxon>
        <taxon>Pseudomonadati</taxon>
        <taxon>Pseudomonadota</taxon>
        <taxon>Betaproteobacteria</taxon>
        <taxon>Burkholderiales</taxon>
        <taxon>Burkholderiaceae</taxon>
        <taxon>Trinickia</taxon>
    </lineage>
</organism>
<dbReference type="NCBIfam" id="NF046112">
    <property type="entry name" value="MSMEG_6209_Nter"/>
    <property type="match status" value="1"/>
</dbReference>
<evidence type="ECO:0000313" key="1">
    <source>
        <dbReference type="EMBL" id="PMS14957.1"/>
    </source>
</evidence>
<protein>
    <recommendedName>
        <fullName evidence="3">DUF3562 domain-containing protein</fullName>
    </recommendedName>
</protein>
<gene>
    <name evidence="1" type="ORF">C0Z18_29075</name>
</gene>
<dbReference type="InterPro" id="IPR021945">
    <property type="entry name" value="DUF3562"/>
</dbReference>
<accession>A0A2N7VCV8</accession>
<dbReference type="AlphaFoldDB" id="A0A2N7VCV8"/>
<dbReference type="RefSeq" id="WP_102648905.1">
    <property type="nucleotide sequence ID" value="NZ_PNYA01000037.1"/>
</dbReference>